<sequence length="99" mass="11232">MSQPNNRNKRFLGPLVAIGTGIAVGTGIFNTIQMTKLNSQLSTVHHQTKQIARNQQQLHDQVQHQATILADIQKAAEESLKYTRHFFQQIIKLQELAEQ</sequence>
<evidence type="ECO:0000313" key="2">
    <source>
        <dbReference type="Proteomes" id="UP001152795"/>
    </source>
</evidence>
<gene>
    <name evidence="1" type="ORF">PACLA_8A030995</name>
</gene>
<proteinExistence type="predicted"/>
<name>A0A6S7KV73_PARCT</name>
<organism evidence="1 2">
    <name type="scientific">Paramuricea clavata</name>
    <name type="common">Red gorgonian</name>
    <name type="synonym">Violescent sea-whip</name>
    <dbReference type="NCBI Taxonomy" id="317549"/>
    <lineage>
        <taxon>Eukaryota</taxon>
        <taxon>Metazoa</taxon>
        <taxon>Cnidaria</taxon>
        <taxon>Anthozoa</taxon>
        <taxon>Octocorallia</taxon>
        <taxon>Malacalcyonacea</taxon>
        <taxon>Plexauridae</taxon>
        <taxon>Paramuricea</taxon>
    </lineage>
</organism>
<dbReference type="Proteomes" id="UP001152795">
    <property type="component" value="Unassembled WGS sequence"/>
</dbReference>
<comment type="caution">
    <text evidence="1">The sequence shown here is derived from an EMBL/GenBank/DDBJ whole genome shotgun (WGS) entry which is preliminary data.</text>
</comment>
<keyword evidence="2" id="KW-1185">Reference proteome</keyword>
<feature type="non-terminal residue" evidence="1">
    <location>
        <position position="99"/>
    </location>
</feature>
<reference evidence="1" key="1">
    <citation type="submission" date="2020-04" db="EMBL/GenBank/DDBJ databases">
        <authorList>
            <person name="Alioto T."/>
            <person name="Alioto T."/>
            <person name="Gomez Garrido J."/>
        </authorList>
    </citation>
    <scope>NUCLEOTIDE SEQUENCE</scope>
    <source>
        <strain evidence="1">A484AB</strain>
    </source>
</reference>
<protein>
    <submittedName>
        <fullName evidence="1">Uncharacterized protein</fullName>
    </submittedName>
</protein>
<evidence type="ECO:0000313" key="1">
    <source>
        <dbReference type="EMBL" id="CAB4045990.1"/>
    </source>
</evidence>
<dbReference type="EMBL" id="CACRXK020044081">
    <property type="protein sequence ID" value="CAB4045990.1"/>
    <property type="molecule type" value="Genomic_DNA"/>
</dbReference>
<accession>A0A6S7KV73</accession>
<dbReference type="AlphaFoldDB" id="A0A6S7KV73"/>